<evidence type="ECO:0000313" key="3">
    <source>
        <dbReference type="Proteomes" id="UP001501352"/>
    </source>
</evidence>
<dbReference type="Proteomes" id="UP001501352">
    <property type="component" value="Unassembled WGS sequence"/>
</dbReference>
<accession>A0ABP3RUK2</accession>
<keyword evidence="3" id="KW-1185">Reference proteome</keyword>
<sequence>MDAVSYGPPEGVQTRRLCRHGKASVWQGLTRPAEALREPPKTHDAGPLSETGVGYQ</sequence>
<comment type="caution">
    <text evidence="2">The sequence shown here is derived from an EMBL/GenBank/DDBJ whole genome shotgun (WGS) entry which is preliminary data.</text>
</comment>
<evidence type="ECO:0000256" key="1">
    <source>
        <dbReference type="SAM" id="MobiDB-lite"/>
    </source>
</evidence>
<evidence type="ECO:0000313" key="2">
    <source>
        <dbReference type="EMBL" id="GAA0614707.1"/>
    </source>
</evidence>
<name>A0ABP3RUK2_9CAUL</name>
<dbReference type="EMBL" id="BAAAGA010000001">
    <property type="protein sequence ID" value="GAA0614707.1"/>
    <property type="molecule type" value="Genomic_DNA"/>
</dbReference>
<protein>
    <submittedName>
        <fullName evidence="2">Uncharacterized protein</fullName>
    </submittedName>
</protein>
<feature type="region of interest" description="Disordered" evidence="1">
    <location>
        <begin position="30"/>
        <end position="56"/>
    </location>
</feature>
<organism evidence="2 3">
    <name type="scientific">Brevundimonas kwangchunensis</name>
    <dbReference type="NCBI Taxonomy" id="322163"/>
    <lineage>
        <taxon>Bacteria</taxon>
        <taxon>Pseudomonadati</taxon>
        <taxon>Pseudomonadota</taxon>
        <taxon>Alphaproteobacteria</taxon>
        <taxon>Caulobacterales</taxon>
        <taxon>Caulobacteraceae</taxon>
        <taxon>Brevundimonas</taxon>
    </lineage>
</organism>
<reference evidence="3" key="1">
    <citation type="journal article" date="2019" name="Int. J. Syst. Evol. Microbiol.">
        <title>The Global Catalogue of Microorganisms (GCM) 10K type strain sequencing project: providing services to taxonomists for standard genome sequencing and annotation.</title>
        <authorList>
            <consortium name="The Broad Institute Genomics Platform"/>
            <consortium name="The Broad Institute Genome Sequencing Center for Infectious Disease"/>
            <person name="Wu L."/>
            <person name="Ma J."/>
        </authorList>
    </citation>
    <scope>NUCLEOTIDE SEQUENCE [LARGE SCALE GENOMIC DNA]</scope>
    <source>
        <strain evidence="3">JCM 12928</strain>
    </source>
</reference>
<feature type="compositionally biased region" description="Basic and acidic residues" evidence="1">
    <location>
        <begin position="34"/>
        <end position="44"/>
    </location>
</feature>
<gene>
    <name evidence="2" type="ORF">GCM10009422_07130</name>
</gene>
<proteinExistence type="predicted"/>